<reference evidence="8" key="1">
    <citation type="submission" date="2022-11" db="UniProtKB">
        <authorList>
            <consortium name="WormBaseParasite"/>
        </authorList>
    </citation>
    <scope>IDENTIFICATION</scope>
</reference>
<dbReference type="PROSITE" id="PS50294">
    <property type="entry name" value="WD_REPEATS_REGION"/>
    <property type="match status" value="1"/>
</dbReference>
<dbReference type="Pfam" id="PF23414">
    <property type="entry name" value="Beta-prop_EML_2"/>
    <property type="match status" value="1"/>
</dbReference>
<evidence type="ECO:0000313" key="7">
    <source>
        <dbReference type="Proteomes" id="UP000887566"/>
    </source>
</evidence>
<dbReference type="Gene3D" id="2.130.10.10">
    <property type="entry name" value="YVTN repeat-like/Quinoprotein amine dehydrogenase"/>
    <property type="match status" value="2"/>
</dbReference>
<feature type="repeat" description="WD" evidence="3">
    <location>
        <begin position="548"/>
        <end position="590"/>
    </location>
</feature>
<feature type="domain" description="EML-like first beta-propeller" evidence="5">
    <location>
        <begin position="47"/>
        <end position="296"/>
    </location>
</feature>
<dbReference type="InterPro" id="IPR015943">
    <property type="entry name" value="WD40/YVTN_repeat-like_dom_sf"/>
</dbReference>
<dbReference type="GO" id="GO:0008017">
    <property type="term" value="F:microtubule binding"/>
    <property type="evidence" value="ECO:0007669"/>
    <property type="project" value="TreeGrafter"/>
</dbReference>
<dbReference type="InterPro" id="IPR055442">
    <property type="entry name" value="Beta-prop_EML-like_2nd"/>
</dbReference>
<dbReference type="PROSITE" id="PS50082">
    <property type="entry name" value="WD_REPEATS_2"/>
    <property type="match status" value="2"/>
</dbReference>
<dbReference type="FunFam" id="2.130.10.10:FF:000044">
    <property type="entry name" value="echinoderm microtubule-associated protein-like 6 isoform X1"/>
    <property type="match status" value="1"/>
</dbReference>
<dbReference type="Pfam" id="PF23409">
    <property type="entry name" value="Beta-prop_EML"/>
    <property type="match status" value="1"/>
</dbReference>
<dbReference type="InterPro" id="IPR001680">
    <property type="entry name" value="WD40_rpt"/>
</dbReference>
<dbReference type="InterPro" id="IPR005108">
    <property type="entry name" value="HELP"/>
</dbReference>
<dbReference type="Pfam" id="PF03451">
    <property type="entry name" value="HELP"/>
    <property type="match status" value="1"/>
</dbReference>
<dbReference type="PANTHER" id="PTHR13720:SF33">
    <property type="entry name" value="HELP DOMAIN-CONTAINING PROTEIN"/>
    <property type="match status" value="1"/>
</dbReference>
<evidence type="ECO:0000256" key="1">
    <source>
        <dbReference type="ARBA" id="ARBA00022574"/>
    </source>
</evidence>
<evidence type="ECO:0000256" key="4">
    <source>
        <dbReference type="SAM" id="MobiDB-lite"/>
    </source>
</evidence>
<dbReference type="InterPro" id="IPR036322">
    <property type="entry name" value="WD40_repeat_dom_sf"/>
</dbReference>
<protein>
    <submittedName>
        <fullName evidence="8">Uncharacterized protein</fullName>
    </submittedName>
</protein>
<evidence type="ECO:0000256" key="3">
    <source>
        <dbReference type="PROSITE-ProRule" id="PRU00221"/>
    </source>
</evidence>
<proteinExistence type="predicted"/>
<feature type="compositionally biased region" description="Low complexity" evidence="4">
    <location>
        <begin position="590"/>
        <end position="599"/>
    </location>
</feature>
<name>A0A914WD03_9BILA</name>
<dbReference type="SUPFAM" id="SSF50978">
    <property type="entry name" value="WD40 repeat-like"/>
    <property type="match status" value="2"/>
</dbReference>
<dbReference type="WBParaSite" id="PSAMB.scaffold376size54081.g5121.t1">
    <property type="protein sequence ID" value="PSAMB.scaffold376size54081.g5121.t1"/>
    <property type="gene ID" value="PSAMB.scaffold376size54081.g5121"/>
</dbReference>
<keyword evidence="2" id="KW-0677">Repeat</keyword>
<dbReference type="PANTHER" id="PTHR13720">
    <property type="entry name" value="WD-40 REPEAT PROTEIN"/>
    <property type="match status" value="1"/>
</dbReference>
<organism evidence="7 8">
    <name type="scientific">Plectus sambesii</name>
    <dbReference type="NCBI Taxonomy" id="2011161"/>
    <lineage>
        <taxon>Eukaryota</taxon>
        <taxon>Metazoa</taxon>
        <taxon>Ecdysozoa</taxon>
        <taxon>Nematoda</taxon>
        <taxon>Chromadorea</taxon>
        <taxon>Plectida</taxon>
        <taxon>Plectina</taxon>
        <taxon>Plectoidea</taxon>
        <taxon>Plectidae</taxon>
        <taxon>Plectus</taxon>
    </lineage>
</organism>
<accession>A0A914WD03</accession>
<evidence type="ECO:0000259" key="6">
    <source>
        <dbReference type="Pfam" id="PF23414"/>
    </source>
</evidence>
<keyword evidence="7" id="KW-1185">Reference proteome</keyword>
<feature type="domain" description="EML-like second beta-propeller" evidence="6">
    <location>
        <begin position="318"/>
        <end position="582"/>
    </location>
</feature>
<evidence type="ECO:0000313" key="8">
    <source>
        <dbReference type="WBParaSite" id="PSAMB.scaffold376size54081.g5121.t1"/>
    </source>
</evidence>
<dbReference type="Proteomes" id="UP000887566">
    <property type="component" value="Unplaced"/>
</dbReference>
<dbReference type="AlphaFoldDB" id="A0A914WD03"/>
<feature type="region of interest" description="Disordered" evidence="4">
    <location>
        <begin position="590"/>
        <end position="620"/>
    </location>
</feature>
<dbReference type="InterPro" id="IPR050630">
    <property type="entry name" value="WD_repeat_EMAP"/>
</dbReference>
<keyword evidence="1 3" id="KW-0853">WD repeat</keyword>
<dbReference type="InterPro" id="IPR055439">
    <property type="entry name" value="Beta-prop_EML_1st"/>
</dbReference>
<evidence type="ECO:0000259" key="5">
    <source>
        <dbReference type="Pfam" id="PF23409"/>
    </source>
</evidence>
<sequence length="661" mass="72766">MLELKLEWVFGYRGHQCRNNLFVNKNGELVYFVAGLGVVLDVEKRAQKTYDGHSDDILCLSVDKSGTLAATGQIGDDPFLCVWDTLCMQTISILKPFKHGIGISIVAFSMNDDHLLVTVGLDDKATVSIWDWKKAKLVAQSAAESTEKVFDARFHHTWPQILVTCGLRHVCIWKLCGNVLSPSRIVLEQTVMCLAFGDDAVTLIGALNGSVYLCHKRECVGEVENAHIGGVFCVCQTKETYITGGRDGSIGIWDSKFKRLSSIDLRHKTGISDLWIRSICVYNDNLFVGSHNSDIIMVSLRDRDNIQILVDGHGQGELWALAVHPKRDVFATGGDDQTVRMWSAGDHTLLHTAKLDQWIRSVVFNHDGSMLVCGLADGSVAVLKSKDLTSILTFKNRKRPIHELQLSSNGEMLAVGCNDGSIDICSVSQRFRVVGTCDGGKDHVTHCDWSADGKLLRANTGAGKQFFFKVPGFKNVSDIDPKTVWATETCVMGANVAGIWPKYSKTEDINAVDVNKGRKLVATGDDFGMVKLFNGFPLTDSPKKVLKYKGHSAHVTNVRWLADGSKLISIGGADHAVFVWRLEENNDNVASEGGLSSGEAEGEVDSDVEREKLPIERRSVTKDKATAMMRQLIRSELKQEGKRRAVPPSSSLKLLHVFGYG</sequence>
<feature type="compositionally biased region" description="Basic and acidic residues" evidence="4">
    <location>
        <begin position="607"/>
        <end position="620"/>
    </location>
</feature>
<feature type="repeat" description="WD" evidence="3">
    <location>
        <begin position="320"/>
        <end position="352"/>
    </location>
</feature>
<evidence type="ECO:0000256" key="2">
    <source>
        <dbReference type="ARBA" id="ARBA00022737"/>
    </source>
</evidence>
<dbReference type="SMART" id="SM00320">
    <property type="entry name" value="WD40"/>
    <property type="match status" value="10"/>
</dbReference>